<keyword evidence="5" id="KW-1185">Reference proteome</keyword>
<dbReference type="Gene3D" id="1.10.238.10">
    <property type="entry name" value="EF-hand"/>
    <property type="match status" value="2"/>
</dbReference>
<sequence>MKHAIRIAGLGVLLGTAVTLAAVPASARGPMGDGAAGLGAFGERGGMFTTAFADLDANGDGQITEEDLTALAGAKLAEVDADASGTLEATELAAFAQARVDERMQGRSTGWRGMNAEQMATRMAERILSARDADKDGVLSLAELGPDKGYGRVIDRFDTDDDNAISQAEYDDAKAEMGARFARRDDRGERGGRSGHGWGPQDGPGFGGKRR</sequence>
<evidence type="ECO:0000256" key="1">
    <source>
        <dbReference type="SAM" id="MobiDB-lite"/>
    </source>
</evidence>
<evidence type="ECO:0000313" key="4">
    <source>
        <dbReference type="EMBL" id="GKY88601.1"/>
    </source>
</evidence>
<dbReference type="RefSeq" id="WP_281842640.1">
    <property type="nucleotide sequence ID" value="NZ_BROH01000007.1"/>
</dbReference>
<comment type="caution">
    <text evidence="4">The sequence shown here is derived from an EMBL/GenBank/DDBJ whole genome shotgun (WGS) entry which is preliminary data.</text>
</comment>
<evidence type="ECO:0000313" key="5">
    <source>
        <dbReference type="Proteomes" id="UP001144205"/>
    </source>
</evidence>
<keyword evidence="2" id="KW-0732">Signal</keyword>
<feature type="signal peptide" evidence="2">
    <location>
        <begin position="1"/>
        <end position="21"/>
    </location>
</feature>
<dbReference type="InterPro" id="IPR011992">
    <property type="entry name" value="EF-hand-dom_pair"/>
</dbReference>
<feature type="compositionally biased region" description="Basic and acidic residues" evidence="1">
    <location>
        <begin position="171"/>
        <end position="192"/>
    </location>
</feature>
<gene>
    <name evidence="4" type="ORF">STA1M1_24700</name>
</gene>
<dbReference type="Pfam" id="PF13202">
    <property type="entry name" value="EF-hand_5"/>
    <property type="match status" value="1"/>
</dbReference>
<feature type="domain" description="EF-hand" evidence="3">
    <location>
        <begin position="43"/>
        <end position="78"/>
    </location>
</feature>
<name>A0ABQ5LWF3_9RHOB</name>
<organism evidence="4 5">
    <name type="scientific">Sinisalibacter aestuarii</name>
    <dbReference type="NCBI Taxonomy" id="2949426"/>
    <lineage>
        <taxon>Bacteria</taxon>
        <taxon>Pseudomonadati</taxon>
        <taxon>Pseudomonadota</taxon>
        <taxon>Alphaproteobacteria</taxon>
        <taxon>Rhodobacterales</taxon>
        <taxon>Roseobacteraceae</taxon>
        <taxon>Sinisalibacter</taxon>
    </lineage>
</organism>
<dbReference type="SUPFAM" id="SSF47473">
    <property type="entry name" value="EF-hand"/>
    <property type="match status" value="1"/>
</dbReference>
<feature type="compositionally biased region" description="Gly residues" evidence="1">
    <location>
        <begin position="194"/>
        <end position="211"/>
    </location>
</feature>
<feature type="chain" id="PRO_5045833212" description="EF-hand domain-containing protein" evidence="2">
    <location>
        <begin position="22"/>
        <end position="211"/>
    </location>
</feature>
<dbReference type="Proteomes" id="UP001144205">
    <property type="component" value="Unassembled WGS sequence"/>
</dbReference>
<proteinExistence type="predicted"/>
<feature type="region of interest" description="Disordered" evidence="1">
    <location>
        <begin position="165"/>
        <end position="211"/>
    </location>
</feature>
<dbReference type="InterPro" id="IPR002048">
    <property type="entry name" value="EF_hand_dom"/>
</dbReference>
<accession>A0ABQ5LWF3</accession>
<evidence type="ECO:0000256" key="2">
    <source>
        <dbReference type="SAM" id="SignalP"/>
    </source>
</evidence>
<evidence type="ECO:0000259" key="3">
    <source>
        <dbReference type="PROSITE" id="PS50222"/>
    </source>
</evidence>
<dbReference type="InterPro" id="IPR018247">
    <property type="entry name" value="EF_Hand_1_Ca_BS"/>
</dbReference>
<dbReference type="PROSITE" id="PS00018">
    <property type="entry name" value="EF_HAND_1"/>
    <property type="match status" value="4"/>
</dbReference>
<dbReference type="EMBL" id="BROH01000007">
    <property type="protein sequence ID" value="GKY88601.1"/>
    <property type="molecule type" value="Genomic_DNA"/>
</dbReference>
<reference evidence="4" key="1">
    <citation type="journal article" date="2023" name="Int. J. Syst. Evol. Microbiol.">
        <title>Sinisalibacter aestuarii sp. nov., isolated from estuarine sediment of the Arakawa River.</title>
        <authorList>
            <person name="Arafat S.T."/>
            <person name="Hirano S."/>
            <person name="Sato A."/>
            <person name="Takeuchi K."/>
            <person name="Yasuda T."/>
            <person name="Terahara T."/>
            <person name="Hamada M."/>
            <person name="Kobayashi T."/>
        </authorList>
    </citation>
    <scope>NUCLEOTIDE SEQUENCE</scope>
    <source>
        <strain evidence="4">B-399</strain>
    </source>
</reference>
<dbReference type="PROSITE" id="PS50222">
    <property type="entry name" value="EF_HAND_2"/>
    <property type="match status" value="1"/>
</dbReference>
<dbReference type="SMART" id="SM00054">
    <property type="entry name" value="EFh"/>
    <property type="match status" value="2"/>
</dbReference>
<protein>
    <recommendedName>
        <fullName evidence="3">EF-hand domain-containing protein</fullName>
    </recommendedName>
</protein>